<proteinExistence type="predicted"/>
<protein>
    <submittedName>
        <fullName evidence="2">Uncharacterized protein</fullName>
    </submittedName>
</protein>
<feature type="compositionally biased region" description="Polar residues" evidence="1">
    <location>
        <begin position="171"/>
        <end position="183"/>
    </location>
</feature>
<evidence type="ECO:0000313" key="3">
    <source>
        <dbReference type="Proteomes" id="UP000593567"/>
    </source>
</evidence>
<keyword evidence="3" id="KW-1185">Reference proteome</keyword>
<evidence type="ECO:0000256" key="1">
    <source>
        <dbReference type="SAM" id="MobiDB-lite"/>
    </source>
</evidence>
<dbReference type="AlphaFoldDB" id="A0A7J7JT27"/>
<gene>
    <name evidence="2" type="ORF">EB796_012613</name>
</gene>
<feature type="compositionally biased region" description="Low complexity" evidence="1">
    <location>
        <begin position="258"/>
        <end position="279"/>
    </location>
</feature>
<feature type="compositionally biased region" description="Low complexity" evidence="1">
    <location>
        <begin position="211"/>
        <end position="226"/>
    </location>
</feature>
<feature type="compositionally biased region" description="Polar residues" evidence="1">
    <location>
        <begin position="146"/>
        <end position="162"/>
    </location>
</feature>
<organism evidence="2 3">
    <name type="scientific">Bugula neritina</name>
    <name type="common">Brown bryozoan</name>
    <name type="synonym">Sertularia neritina</name>
    <dbReference type="NCBI Taxonomy" id="10212"/>
    <lineage>
        <taxon>Eukaryota</taxon>
        <taxon>Metazoa</taxon>
        <taxon>Spiralia</taxon>
        <taxon>Lophotrochozoa</taxon>
        <taxon>Bryozoa</taxon>
        <taxon>Gymnolaemata</taxon>
        <taxon>Cheilostomatida</taxon>
        <taxon>Flustrina</taxon>
        <taxon>Buguloidea</taxon>
        <taxon>Bugulidae</taxon>
        <taxon>Bugula</taxon>
    </lineage>
</organism>
<dbReference type="EMBL" id="VXIV02001857">
    <property type="protein sequence ID" value="KAF6029063.1"/>
    <property type="molecule type" value="Genomic_DNA"/>
</dbReference>
<dbReference type="OrthoDB" id="7381199at2759"/>
<sequence>MFHLVIQQTSVALQYHSEFNKKFIPALMVPNGSASGSGSNFLSNLQAANMSGVITIRRKKRTSALIHHPKKMFEEAQMARRVRAYLANLVVIDDEEKLNEMSLSCEGKSKTEPSMPSPSMVDGGPKFGVAGANVNRMLALSEKSRTVNTSKPQAQDKITSPTLLHKGGGSSQPSHSNTQSLQSALKAVDLTSESSSVIGNMRSGGALRKLSTSSSVSRTSTGSQQSKYVSSEHGGVHRSYSSSMQPDPDSGHHSMYDSQSQSSGSTSSQSQQPSPSPGGAQLSTNSSSLSGHAARTNSPSLSPATKYTSRIHVPGPAYQGKGGTTLPDYQLAAQMAYLSRHQGVAGVNITGLPVGAGRVPSADVFGSRGNRAVEDCDGQYL</sequence>
<reference evidence="2" key="1">
    <citation type="submission" date="2020-06" db="EMBL/GenBank/DDBJ databases">
        <title>Draft genome of Bugula neritina, a colonial animal packing powerful symbionts and potential medicines.</title>
        <authorList>
            <person name="Rayko M."/>
        </authorList>
    </citation>
    <scope>NUCLEOTIDE SEQUENCE [LARGE SCALE GENOMIC DNA]</scope>
    <source>
        <strain evidence="2">Kwan_BN1</strain>
    </source>
</reference>
<feature type="compositionally biased region" description="Polar residues" evidence="1">
    <location>
        <begin position="281"/>
        <end position="308"/>
    </location>
</feature>
<feature type="region of interest" description="Disordered" evidence="1">
    <location>
        <begin position="143"/>
        <end position="320"/>
    </location>
</feature>
<accession>A0A7J7JT27</accession>
<evidence type="ECO:0000313" key="2">
    <source>
        <dbReference type="EMBL" id="KAF6029063.1"/>
    </source>
</evidence>
<dbReference type="Proteomes" id="UP000593567">
    <property type="component" value="Unassembled WGS sequence"/>
</dbReference>
<comment type="caution">
    <text evidence="2">The sequence shown here is derived from an EMBL/GenBank/DDBJ whole genome shotgun (WGS) entry which is preliminary data.</text>
</comment>
<name>A0A7J7JT27_BUGNE</name>